<reference evidence="6 7" key="1">
    <citation type="submission" date="2021-03" db="EMBL/GenBank/DDBJ databases">
        <title>Genomic Encyclopedia of Type Strains, Phase IV (KMG-IV): sequencing the most valuable type-strain genomes for metagenomic binning, comparative biology and taxonomic classification.</title>
        <authorList>
            <person name="Goeker M."/>
        </authorList>
    </citation>
    <scope>NUCLEOTIDE SEQUENCE [LARGE SCALE GENOMIC DNA]</scope>
    <source>
        <strain evidence="6 7">DSM 26048</strain>
    </source>
</reference>
<dbReference type="Proteomes" id="UP001519287">
    <property type="component" value="Unassembled WGS sequence"/>
</dbReference>
<feature type="domain" description="DUF1232" evidence="5">
    <location>
        <begin position="51"/>
        <end position="86"/>
    </location>
</feature>
<keyword evidence="3" id="KW-1133">Transmembrane helix</keyword>
<proteinExistence type="predicted"/>
<sequence length="136" mass="15031">MNTRLSFSRKYTESSFWRKLQKFAKNAGTKVVYVALLLYYVLQSSNVPLKAKAVIIGALGYFIAPIDAIPDIMVGIGYADDFSILLGALVSVAMYVDKDVKEKAHNRIAAWFGSEAEEDVQAIDTKLDTKTQSSIS</sequence>
<gene>
    <name evidence="6" type="ORF">J2Z66_007498</name>
</gene>
<accession>A0ABS4J7M8</accession>
<comment type="caution">
    <text evidence="6">The sequence shown here is derived from an EMBL/GenBank/DDBJ whole genome shotgun (WGS) entry which is preliminary data.</text>
</comment>
<organism evidence="6 7">
    <name type="scientific">Paenibacillus eucommiae</name>
    <dbReference type="NCBI Taxonomy" id="1355755"/>
    <lineage>
        <taxon>Bacteria</taxon>
        <taxon>Bacillati</taxon>
        <taxon>Bacillota</taxon>
        <taxon>Bacilli</taxon>
        <taxon>Bacillales</taxon>
        <taxon>Paenibacillaceae</taxon>
        <taxon>Paenibacillus</taxon>
    </lineage>
</organism>
<dbReference type="RefSeq" id="WP_209977765.1">
    <property type="nucleotide sequence ID" value="NZ_JAGGLB010000040.1"/>
</dbReference>
<keyword evidence="4" id="KW-0472">Membrane</keyword>
<dbReference type="EMBL" id="JAGGLB010000040">
    <property type="protein sequence ID" value="MBP1995856.1"/>
    <property type="molecule type" value="Genomic_DNA"/>
</dbReference>
<keyword evidence="2" id="KW-0812">Transmembrane</keyword>
<evidence type="ECO:0000313" key="7">
    <source>
        <dbReference type="Proteomes" id="UP001519287"/>
    </source>
</evidence>
<name>A0ABS4J7M8_9BACL</name>
<evidence type="ECO:0000256" key="2">
    <source>
        <dbReference type="ARBA" id="ARBA00022692"/>
    </source>
</evidence>
<evidence type="ECO:0000259" key="5">
    <source>
        <dbReference type="Pfam" id="PF06803"/>
    </source>
</evidence>
<evidence type="ECO:0000256" key="1">
    <source>
        <dbReference type="ARBA" id="ARBA00004127"/>
    </source>
</evidence>
<protein>
    <submittedName>
        <fullName evidence="6">Uncharacterized membrane protein YkvA (DUF1232 family)</fullName>
    </submittedName>
</protein>
<dbReference type="Pfam" id="PF06803">
    <property type="entry name" value="DUF1232"/>
    <property type="match status" value="1"/>
</dbReference>
<evidence type="ECO:0000256" key="4">
    <source>
        <dbReference type="ARBA" id="ARBA00023136"/>
    </source>
</evidence>
<dbReference type="InterPro" id="IPR010652">
    <property type="entry name" value="DUF1232"/>
</dbReference>
<evidence type="ECO:0000313" key="6">
    <source>
        <dbReference type="EMBL" id="MBP1995856.1"/>
    </source>
</evidence>
<evidence type="ECO:0000256" key="3">
    <source>
        <dbReference type="ARBA" id="ARBA00022989"/>
    </source>
</evidence>
<comment type="subcellular location">
    <subcellularLocation>
        <location evidence="1">Endomembrane system</location>
        <topology evidence="1">Multi-pass membrane protein</topology>
    </subcellularLocation>
</comment>
<keyword evidence="7" id="KW-1185">Reference proteome</keyword>